<name>A0AB38CSQ9_9MYCO</name>
<dbReference type="AlphaFoldDB" id="A0AB38CSQ9"/>
<gene>
    <name evidence="2" type="ORF">SAMEA2070301_00277</name>
</gene>
<evidence type="ECO:0000313" key="2">
    <source>
        <dbReference type="EMBL" id="SIA11283.1"/>
    </source>
</evidence>
<feature type="region of interest" description="Disordered" evidence="1">
    <location>
        <begin position="101"/>
        <end position="137"/>
    </location>
</feature>
<reference evidence="2 3" key="1">
    <citation type="submission" date="2016-11" db="EMBL/GenBank/DDBJ databases">
        <authorList>
            <consortium name="Pathogen Informatics"/>
        </authorList>
    </citation>
    <scope>NUCLEOTIDE SEQUENCE [LARGE SCALE GENOMIC DNA]</scope>
    <source>
        <strain evidence="2 3">104</strain>
    </source>
</reference>
<evidence type="ECO:0000313" key="3">
    <source>
        <dbReference type="Proteomes" id="UP000185210"/>
    </source>
</evidence>
<dbReference type="RefSeq" id="WP_016894239.1">
    <property type="nucleotide sequence ID" value="NZ_FSFL01000026.1"/>
</dbReference>
<dbReference type="EMBL" id="FSHM01000001">
    <property type="protein sequence ID" value="SIA11283.1"/>
    <property type="molecule type" value="Genomic_DNA"/>
</dbReference>
<organism evidence="2 3">
    <name type="scientific">Mycobacteroides abscessus subsp. abscessus</name>
    <dbReference type="NCBI Taxonomy" id="1185650"/>
    <lineage>
        <taxon>Bacteria</taxon>
        <taxon>Bacillati</taxon>
        <taxon>Actinomycetota</taxon>
        <taxon>Actinomycetes</taxon>
        <taxon>Mycobacteriales</taxon>
        <taxon>Mycobacteriaceae</taxon>
        <taxon>Mycobacteroides</taxon>
        <taxon>Mycobacteroides abscessus</taxon>
    </lineage>
</organism>
<accession>A0AB38CSQ9</accession>
<proteinExistence type="predicted"/>
<comment type="caution">
    <text evidence="2">The sequence shown here is derived from an EMBL/GenBank/DDBJ whole genome shotgun (WGS) entry which is preliminary data.</text>
</comment>
<dbReference type="Proteomes" id="UP000185210">
    <property type="component" value="Unassembled WGS sequence"/>
</dbReference>
<evidence type="ECO:0000256" key="1">
    <source>
        <dbReference type="SAM" id="MobiDB-lite"/>
    </source>
</evidence>
<sequence length="137" mass="15135">MTTPDIPKVPTGLRKGGKELWTSIHAKHYVLRPDELRILEDACHQADLIDELNRELRKQLRAGRFTVAGSMGQQVSNPLISEIRQHRATLTQMLAKLKLPDLAGEPSGNAGDGPVRGEQQRNAANSRWFVPPQAPAS</sequence>
<protein>
    <submittedName>
        <fullName evidence="2">Uncharacterized protein</fullName>
    </submittedName>
</protein>